<feature type="compositionally biased region" description="Polar residues" evidence="1">
    <location>
        <begin position="1270"/>
        <end position="1281"/>
    </location>
</feature>
<evidence type="ECO:0000259" key="2">
    <source>
        <dbReference type="Pfam" id="PF20408"/>
    </source>
</evidence>
<proteinExistence type="predicted"/>
<feature type="compositionally biased region" description="Low complexity" evidence="1">
    <location>
        <begin position="1282"/>
        <end position="1301"/>
    </location>
</feature>
<feature type="compositionally biased region" description="Polar residues" evidence="1">
    <location>
        <begin position="1485"/>
        <end position="1497"/>
    </location>
</feature>
<feature type="compositionally biased region" description="Basic and acidic residues" evidence="1">
    <location>
        <begin position="1464"/>
        <end position="1484"/>
    </location>
</feature>
<feature type="compositionally biased region" description="Low complexity" evidence="1">
    <location>
        <begin position="1171"/>
        <end position="1191"/>
    </location>
</feature>
<feature type="domain" description="KANSL3 helical" evidence="3">
    <location>
        <begin position="156"/>
        <end position="270"/>
    </location>
</feature>
<feature type="compositionally biased region" description="Basic and acidic residues" evidence="1">
    <location>
        <begin position="1254"/>
        <end position="1266"/>
    </location>
</feature>
<feature type="compositionally biased region" description="Polar residues" evidence="1">
    <location>
        <begin position="631"/>
        <end position="642"/>
    </location>
</feature>
<feature type="compositionally biased region" description="Basic and acidic residues" evidence="1">
    <location>
        <begin position="1350"/>
        <end position="1418"/>
    </location>
</feature>
<evidence type="ECO:0000259" key="3">
    <source>
        <dbReference type="Pfam" id="PF23154"/>
    </source>
</evidence>
<feature type="compositionally biased region" description="Acidic residues" evidence="1">
    <location>
        <begin position="1557"/>
        <end position="1577"/>
    </location>
</feature>
<dbReference type="GO" id="GO:0045944">
    <property type="term" value="P:positive regulation of transcription by RNA polymerase II"/>
    <property type="evidence" value="ECO:0007669"/>
    <property type="project" value="TreeGrafter"/>
</dbReference>
<name>A0A8J2PF15_9HEXA</name>
<sequence length="1621" mass="176607">MKPQNGKGGNKNSKRNSSAAVSWIGPGPGFRMPNLTPSQLVKLINLDHSYALPSAPLEKKTHCFPPRLLFQNEEEIALLNEPKSKLENLLTRKSSKRAQKVKIVEEEDIDVCTPDDDPKIPYDHGKARQLMKECEKNVNFARIHDVSENWEEDVNKIGWTKSQRRLFKKMVQIFHDEHLKRLAYSENASEPLYRRLSIDKTTQAVRTLLTQFAWETKLIQWLHGVLMDNLSLEYLGYYLDILQTLKSKVPTLVEKMITASASGGKCNRATNVEALNLLLKRPWDPYATAIHTSKLKKPTVSAVFVVVPPGPPNGNVICHQRQKSWLSLLAGLGKVVTVSLPSTANKLNVNLYAEMMLVCSKQKLVEVFETSPDKPIYLVGWGSGAIVAATLSLTENVTGVICLGFPLHGTYGTRADVDDCLNDLKHPTLFVIGDRANNSSITDMEIFRKGLSCINGLSVICQADTYLRVTNYHQKRLFVTQSYVDKCIIDEIAWFLINVPILEDELKVQAQQAQEQVLVLDCPKMIPSNSSSNKRKAYYRPSNSNKDINSPNYITASKLLQQTGAGSKKKQSITPSSTPGIIKPPIISSGKTPIMTSTVPLQLPSPQISMPSSLHGLDPAASNHGPVPGQKSASKTAPKQSSVEARLRAITSMGIGTDYPLPSKIPKVANSKDPFTISVATTSAALQSSMPSPSKPSPVPMHKSWLSVTPVTSCIPSPIVSSVAAVSGITTAAVPTTAPPPYTSQLPITPILPMQTKEDSQILRRIITSVASTLSQPTSTVVSTPIVGLPKDTTATLSPHPIQVLTPNVEALKRYAYDSIMKTLPIPPPPPYRSSDLVRPHTSQPQQIRVITPTSLAMSQQQLKTTESLRKALVSFPQQSQFTGHPQIIRVSMSMPSSGIPPGSIITTTSAFNPTVPPTPRERPLPTRCTDESLSMDCSEDLQPRKGHIINPELFLQLKSTLSVSKDKRPPPPSPIPIMRVHDNSRNAVSLTRPPVSFSNPNAISTAPSPINVTYTPKYTVFASKDKRIIKSDTSSLKKLALSKFTDNTSTQFLLKSEALSRKSEPVTEHSKLVSVSLASFQRSPTAVTNIKLSPSSAAAAIDKAIKKGFEPFSHPTKPVVLLEKVDAIKTVPMEETGDSGSKNKADLKLNSQGEVDDMASKVTIIEITPNIPPNESSLTTQTTQEAQTTAVSSGAPLKAHFDDEGTEHIKDVTVVGGDCLKIEVKKSGSVSGCSSKEEHFEQVSRKHTQKTTRLQEDSNKSDLDCSGKNILNVSLTSSEGSATTLDTSSSSSKDSGASFDASEENHGGNRIKSNNEQKSADAETAVASNSKPTMRTYEARRKPGLTGKIEGKKQEIRKGRSQDPKDEVKSISKDAPKCASKDKETSKPATKDTHKSVIKDNLKASTKDKPKATEDIARPVQEGNLKGARTSDEGDAPTKTSTDSHTSSTKEESISMRKTRAQSLDEKRKSVVESSVDSDKGTDTSDNGSIPTSATNKRGRAYKITQKNNTSSETIDLSSDEEPAARVTRSRSRYSSTPVPLGSGDRSPSAQRIDEDVTTEEDEPEGHELRSEDDESANPGEDTESQRKKHLKPIHPVTPASLSATRTRKITIPKFYAFGM</sequence>
<gene>
    <name evidence="4" type="ORF">AFUS01_LOCUS29843</name>
</gene>
<dbReference type="Pfam" id="PF20408">
    <property type="entry name" value="Abhydrolase_11"/>
    <property type="match status" value="1"/>
</dbReference>
<feature type="compositionally biased region" description="Basic and acidic residues" evidence="1">
    <location>
        <begin position="1236"/>
        <end position="1245"/>
    </location>
</feature>
<feature type="domain" description="KANL3/Tex30 alpha/beta hydrolase-like" evidence="2">
    <location>
        <begin position="362"/>
        <end position="437"/>
    </location>
</feature>
<feature type="region of interest" description="Disordered" evidence="1">
    <location>
        <begin position="1171"/>
        <end position="1196"/>
    </location>
</feature>
<comment type="caution">
    <text evidence="4">The sequence shown here is derived from an EMBL/GenBank/DDBJ whole genome shotgun (WGS) entry which is preliminary data.</text>
</comment>
<evidence type="ECO:0000313" key="4">
    <source>
        <dbReference type="EMBL" id="CAG7819388.1"/>
    </source>
</evidence>
<feature type="compositionally biased region" description="Polar residues" evidence="1">
    <location>
        <begin position="1506"/>
        <end position="1518"/>
    </location>
</feature>
<feature type="compositionally biased region" description="Low complexity" evidence="1">
    <location>
        <begin position="1439"/>
        <end position="1448"/>
    </location>
</feature>
<feature type="region of interest" description="Disordered" evidence="1">
    <location>
        <begin position="1231"/>
        <end position="1606"/>
    </location>
</feature>
<dbReference type="InterPro" id="IPR056519">
    <property type="entry name" value="KANSL3_1st"/>
</dbReference>
<dbReference type="Proteomes" id="UP000708208">
    <property type="component" value="Unassembled WGS sequence"/>
</dbReference>
<evidence type="ECO:0008006" key="6">
    <source>
        <dbReference type="Google" id="ProtNLM"/>
    </source>
</evidence>
<organism evidence="4 5">
    <name type="scientific">Allacma fusca</name>
    <dbReference type="NCBI Taxonomy" id="39272"/>
    <lineage>
        <taxon>Eukaryota</taxon>
        <taxon>Metazoa</taxon>
        <taxon>Ecdysozoa</taxon>
        <taxon>Arthropoda</taxon>
        <taxon>Hexapoda</taxon>
        <taxon>Collembola</taxon>
        <taxon>Symphypleona</taxon>
        <taxon>Sminthuridae</taxon>
        <taxon>Allacma</taxon>
    </lineage>
</organism>
<feature type="compositionally biased region" description="Polar residues" evidence="1">
    <location>
        <begin position="541"/>
        <end position="551"/>
    </location>
</feature>
<keyword evidence="5" id="KW-1185">Reference proteome</keyword>
<dbReference type="OrthoDB" id="6415022at2759"/>
<dbReference type="PANTHER" id="PTHR13136:SF16">
    <property type="entry name" value="KAT8 REGULATORY NSL COMPLEX SUBUNIT 3"/>
    <property type="match status" value="1"/>
</dbReference>
<feature type="region of interest" description="Disordered" evidence="1">
    <location>
        <begin position="908"/>
        <end position="933"/>
    </location>
</feature>
<accession>A0A8J2PF15</accession>
<feature type="compositionally biased region" description="Low complexity" evidence="1">
    <location>
        <begin position="572"/>
        <end position="589"/>
    </location>
</feature>
<dbReference type="EMBL" id="CAJVCH010448624">
    <property type="protein sequence ID" value="CAG7819388.1"/>
    <property type="molecule type" value="Genomic_DNA"/>
</dbReference>
<feature type="region of interest" description="Disordered" evidence="1">
    <location>
        <begin position="1"/>
        <end position="22"/>
    </location>
</feature>
<dbReference type="InterPro" id="IPR046879">
    <property type="entry name" value="KANL3/Tex30_Abhydrolase"/>
</dbReference>
<reference evidence="4" key="1">
    <citation type="submission" date="2021-06" db="EMBL/GenBank/DDBJ databases">
        <authorList>
            <person name="Hodson N. C."/>
            <person name="Mongue J. A."/>
            <person name="Jaron S. K."/>
        </authorList>
    </citation>
    <scope>NUCLEOTIDE SEQUENCE</scope>
</reference>
<feature type="compositionally biased region" description="Basic and acidic residues" evidence="1">
    <location>
        <begin position="920"/>
        <end position="931"/>
    </location>
</feature>
<dbReference type="GO" id="GO:0044545">
    <property type="term" value="C:NSL complex"/>
    <property type="evidence" value="ECO:0007669"/>
    <property type="project" value="TreeGrafter"/>
</dbReference>
<dbReference type="Pfam" id="PF23154">
    <property type="entry name" value="KANSL3_1st"/>
    <property type="match status" value="1"/>
</dbReference>
<dbReference type="InterPro" id="IPR026555">
    <property type="entry name" value="NSL3/Tex30"/>
</dbReference>
<feature type="region of interest" description="Disordered" evidence="1">
    <location>
        <begin position="606"/>
        <end position="642"/>
    </location>
</feature>
<feature type="region of interest" description="Disordered" evidence="1">
    <location>
        <begin position="564"/>
        <end position="589"/>
    </location>
</feature>
<feature type="region of interest" description="Disordered" evidence="1">
    <location>
        <begin position="530"/>
        <end position="551"/>
    </location>
</feature>
<evidence type="ECO:0000256" key="1">
    <source>
        <dbReference type="SAM" id="MobiDB-lite"/>
    </source>
</evidence>
<feature type="compositionally biased region" description="Basic and acidic residues" evidence="1">
    <location>
        <begin position="1304"/>
        <end position="1322"/>
    </location>
</feature>
<dbReference type="PANTHER" id="PTHR13136">
    <property type="entry name" value="TESTIS DEVELOPMENT PROTEIN PRTD"/>
    <property type="match status" value="1"/>
</dbReference>
<evidence type="ECO:0000313" key="5">
    <source>
        <dbReference type="Proteomes" id="UP000708208"/>
    </source>
</evidence>
<protein>
    <recommendedName>
        <fullName evidence="6">KAT8 regulatory NSL complex subunit 3</fullName>
    </recommendedName>
</protein>